<feature type="non-terminal residue" evidence="2">
    <location>
        <position position="1"/>
    </location>
</feature>
<gene>
    <name evidence="2" type="ORF">LCGC14_2706010</name>
</gene>
<keyword evidence="1" id="KW-0812">Transmembrane</keyword>
<organism evidence="2">
    <name type="scientific">marine sediment metagenome</name>
    <dbReference type="NCBI Taxonomy" id="412755"/>
    <lineage>
        <taxon>unclassified sequences</taxon>
        <taxon>metagenomes</taxon>
        <taxon>ecological metagenomes</taxon>
    </lineage>
</organism>
<evidence type="ECO:0000256" key="1">
    <source>
        <dbReference type="SAM" id="Phobius"/>
    </source>
</evidence>
<reference evidence="2" key="1">
    <citation type="journal article" date="2015" name="Nature">
        <title>Complex archaea that bridge the gap between prokaryotes and eukaryotes.</title>
        <authorList>
            <person name="Spang A."/>
            <person name="Saw J.H."/>
            <person name="Jorgensen S.L."/>
            <person name="Zaremba-Niedzwiedzka K."/>
            <person name="Martijn J."/>
            <person name="Lind A.E."/>
            <person name="van Eijk R."/>
            <person name="Schleper C."/>
            <person name="Guy L."/>
            <person name="Ettema T.J."/>
        </authorList>
    </citation>
    <scope>NUCLEOTIDE SEQUENCE</scope>
</reference>
<feature type="transmembrane region" description="Helical" evidence="1">
    <location>
        <begin position="35"/>
        <end position="54"/>
    </location>
</feature>
<accession>A0A0F8ZE95</accession>
<protein>
    <submittedName>
        <fullName evidence="2">Uncharacterized protein</fullName>
    </submittedName>
</protein>
<proteinExistence type="predicted"/>
<sequence>TDPINQVASWEGQAAGLMVPITVKDLWEGMVDQGIPKGTALSVLAILGMGIAAFDASRRFDKSRPEFNERMKRRLVQLRKNLDQMLKRSGFETTFHGATFGQIKDFTDTSRSLDRAVDNLVNSTKRSSRQF</sequence>
<keyword evidence="1" id="KW-1133">Transmembrane helix</keyword>
<dbReference type="EMBL" id="LAZR01048352">
    <property type="protein sequence ID" value="KKK92127.1"/>
    <property type="molecule type" value="Genomic_DNA"/>
</dbReference>
<dbReference type="AlphaFoldDB" id="A0A0F8ZE95"/>
<name>A0A0F8ZE95_9ZZZZ</name>
<evidence type="ECO:0000313" key="2">
    <source>
        <dbReference type="EMBL" id="KKK92127.1"/>
    </source>
</evidence>
<comment type="caution">
    <text evidence="2">The sequence shown here is derived from an EMBL/GenBank/DDBJ whole genome shotgun (WGS) entry which is preliminary data.</text>
</comment>
<keyword evidence="1" id="KW-0472">Membrane</keyword>